<name>A0A9C7UMC4_9RHOD</name>
<evidence type="ECO:0000256" key="1">
    <source>
        <dbReference type="SAM" id="MobiDB-lite"/>
    </source>
</evidence>
<proteinExistence type="predicted"/>
<reference evidence="2" key="1">
    <citation type="journal article" date="2022" name="Proc. Natl. Acad. Sci. U.S.A.">
        <title>Life cycle and functional genomics of the unicellular red alga Galdieria for elucidating algal and plant evolution and industrial use.</title>
        <authorList>
            <person name="Hirooka S."/>
            <person name="Itabashi T."/>
            <person name="Ichinose T.M."/>
            <person name="Onuma R."/>
            <person name="Fujiwara T."/>
            <person name="Yamashita S."/>
            <person name="Jong L.W."/>
            <person name="Tomita R."/>
            <person name="Iwane A.H."/>
            <person name="Miyagishima S.Y."/>
        </authorList>
    </citation>
    <scope>NUCLEOTIDE SEQUENCE</scope>
    <source>
        <strain evidence="2">NBRC 102759</strain>
    </source>
</reference>
<feature type="compositionally biased region" description="Polar residues" evidence="1">
    <location>
        <begin position="809"/>
        <end position="819"/>
    </location>
</feature>
<protein>
    <submittedName>
        <fullName evidence="2">Uncharacterized protein</fullName>
    </submittedName>
</protein>
<reference evidence="2" key="2">
    <citation type="submission" date="2022-01" db="EMBL/GenBank/DDBJ databases">
        <authorList>
            <person name="Hirooka S."/>
            <person name="Miyagishima S.Y."/>
        </authorList>
    </citation>
    <scope>NUCLEOTIDE SEQUENCE</scope>
    <source>
        <strain evidence="2">NBRC 102759</strain>
    </source>
</reference>
<dbReference type="EMBL" id="BQMJ01000002">
    <property type="protein sequence ID" value="GJQ08484.1"/>
    <property type="molecule type" value="Genomic_DNA"/>
</dbReference>
<organism evidence="2 3">
    <name type="scientific">Galdieria partita</name>
    <dbReference type="NCBI Taxonomy" id="83374"/>
    <lineage>
        <taxon>Eukaryota</taxon>
        <taxon>Rhodophyta</taxon>
        <taxon>Bangiophyceae</taxon>
        <taxon>Galdieriales</taxon>
        <taxon>Galdieriaceae</taxon>
        <taxon>Galdieria</taxon>
    </lineage>
</organism>
<keyword evidence="3" id="KW-1185">Reference proteome</keyword>
<evidence type="ECO:0000313" key="2">
    <source>
        <dbReference type="EMBL" id="GJQ08484.1"/>
    </source>
</evidence>
<evidence type="ECO:0000313" key="3">
    <source>
        <dbReference type="Proteomes" id="UP001061958"/>
    </source>
</evidence>
<sequence>MPTNLNPNDDKLVGAVAVLINHINQLLSRLQHCSSIDSIKGCIDEGELKELLAELSVTLSHSEGLEALCYSFMKWQIVPSILTPLIFYAILLEDLEIQRSVLQILVRLVEVLQNLDDTTSSKDRVASYSTTLAKAFIDPILTSISNSTVFESKFLPKNLNLLWLVGKILVDNLSLVLFRGWSGVGRSVIAQVLSLIERLTCHGNDSTIFYSTKLCRNTTVEQIVSELVSLKIYDAVFVFLGAEDVRENIPDNILCLMVGVVAGPCYSVVEYLGPGFMSADIGEYVESSQENQNKSTFSVLTKMDSDKRYEKVMRWSSQHNSMIPIFKVYKDGERKYGHWGEKKERNVESVCNSLLKHAADSYKLGVRSDDSFAESFSLFSQRPPTGMQNVQLLCIEELFDSCMAFIYKWLLNSYTSILSNDCSYVKKLFISRFPVIISSYIRIVYSTVIQSDTMIHHLTYFLDGRSLQFLVWSFCRFVERGDYEMECVFLTTLVDYLSMLFVLVSRNEGLVSENFLNRQRIFECSTYPLWRFQAKQLVEIFFEKEELHTPIISYLKSLKARKRHSRPFLELCVQLLSILIGLHQILEQVAGSNLNVERTKQRRRKQVHDDEELSIARNTESYPRRVVLRPSELVMIPLIRSQTFELLLLPFHKVMSNEFLSEAKHGANLNGLSLLCRLCYMAWSRLWSIACSRNLRPQFYSATFFAFFYALNLPEAEHCFDVVFKDNGEFLSGLRNLSKEIADSFAHTFYQNILVAVDALFPMNSATSSYYENMMGRKNADSTTHGKENHRKTRKKPQLESVGTEESEYSMQVSRTGTENLGYLAEGTGDERSSRNFQRRRKMRVINDDDDDYS</sequence>
<feature type="compositionally biased region" description="Basic and acidic residues" evidence="1">
    <location>
        <begin position="778"/>
        <end position="787"/>
    </location>
</feature>
<accession>A0A9C7UMC4</accession>
<dbReference type="AlphaFoldDB" id="A0A9C7UMC4"/>
<dbReference type="OrthoDB" id="10409109at2759"/>
<dbReference type="Proteomes" id="UP001061958">
    <property type="component" value="Unassembled WGS sequence"/>
</dbReference>
<gene>
    <name evidence="2" type="ORF">GpartN1_g275.t1</name>
</gene>
<feature type="region of interest" description="Disordered" evidence="1">
    <location>
        <begin position="777"/>
        <end position="854"/>
    </location>
</feature>
<comment type="caution">
    <text evidence="2">The sequence shown here is derived from an EMBL/GenBank/DDBJ whole genome shotgun (WGS) entry which is preliminary data.</text>
</comment>